<dbReference type="RefSeq" id="WP_345006026.1">
    <property type="nucleotide sequence ID" value="NZ_BAABCY010000060.1"/>
</dbReference>
<dbReference type="CDD" id="cd03801">
    <property type="entry name" value="GT4_PimA-like"/>
    <property type="match status" value="1"/>
</dbReference>
<protein>
    <submittedName>
        <fullName evidence="2">Colanic acid biosynthesis glycosyltransferase WcaL</fullName>
    </submittedName>
</protein>
<evidence type="ECO:0000313" key="2">
    <source>
        <dbReference type="EMBL" id="GAA3571688.1"/>
    </source>
</evidence>
<keyword evidence="3" id="KW-1185">Reference proteome</keyword>
<sequence>MKIGLVLAAPPGYSETFFMSKIKGLQAQGMEVVLFSQTKSSTFTLCATKVAYPFVKSNLLKQLFWGGVVCFRLLWHFKRVVKFISLEQRAKRSLPAIIKNLYASAHILTVTLDWLHFGFATMALGKEHVAKSIGAKMAVSLRGFDIAIYPIKHEGCYKHLWLQVDKLHTISNDLYDLAVRNGLSKTIPYQKITPAIDVRLFKAGEKYFSESGTDLTLLTVARLHWKKGLLETLKALTLLKAQGVAFTYTIVGAGPLKEELVYTIHLLGLNDHVVLAGVKSPESVKDMLEKHEVYIQYSISEGFCNALLEAQAMGLLCVASDAEGLPENVKHETSGWIVPKSAPEALATQLLKVSTLPLEEKQRISRQAVNRVRKLFDIEQQKQAFEEFYLNYPN</sequence>
<dbReference type="Gene3D" id="3.40.50.2000">
    <property type="entry name" value="Glycogen Phosphorylase B"/>
    <property type="match status" value="2"/>
</dbReference>
<feature type="domain" description="Glycosyl transferase family 1" evidence="1">
    <location>
        <begin position="212"/>
        <end position="368"/>
    </location>
</feature>
<accession>A0ABP6XS46</accession>
<dbReference type="Proteomes" id="UP001500954">
    <property type="component" value="Unassembled WGS sequence"/>
</dbReference>
<proteinExistence type="predicted"/>
<dbReference type="PANTHER" id="PTHR45947">
    <property type="entry name" value="SULFOQUINOVOSYL TRANSFERASE SQD2"/>
    <property type="match status" value="1"/>
</dbReference>
<dbReference type="PANTHER" id="PTHR45947:SF14">
    <property type="entry name" value="SLL1723 PROTEIN"/>
    <property type="match status" value="1"/>
</dbReference>
<evidence type="ECO:0000259" key="1">
    <source>
        <dbReference type="Pfam" id="PF00534"/>
    </source>
</evidence>
<dbReference type="SUPFAM" id="SSF53756">
    <property type="entry name" value="UDP-Glycosyltransferase/glycogen phosphorylase"/>
    <property type="match status" value="1"/>
</dbReference>
<evidence type="ECO:0000313" key="3">
    <source>
        <dbReference type="Proteomes" id="UP001500954"/>
    </source>
</evidence>
<comment type="caution">
    <text evidence="2">The sequence shown here is derived from an EMBL/GenBank/DDBJ whole genome shotgun (WGS) entry which is preliminary data.</text>
</comment>
<dbReference type="Pfam" id="PF00534">
    <property type="entry name" value="Glycos_transf_1"/>
    <property type="match status" value="1"/>
</dbReference>
<dbReference type="InterPro" id="IPR001296">
    <property type="entry name" value="Glyco_trans_1"/>
</dbReference>
<dbReference type="InterPro" id="IPR050194">
    <property type="entry name" value="Glycosyltransferase_grp1"/>
</dbReference>
<name>A0ABP6XS46_9FLAO</name>
<gene>
    <name evidence="2" type="primary">wcaL</name>
    <name evidence="2" type="ORF">GCM10022395_21350</name>
</gene>
<organism evidence="2 3">
    <name type="scientific">Snuella lapsa</name>
    <dbReference type="NCBI Taxonomy" id="870481"/>
    <lineage>
        <taxon>Bacteria</taxon>
        <taxon>Pseudomonadati</taxon>
        <taxon>Bacteroidota</taxon>
        <taxon>Flavobacteriia</taxon>
        <taxon>Flavobacteriales</taxon>
        <taxon>Flavobacteriaceae</taxon>
        <taxon>Snuella</taxon>
    </lineage>
</organism>
<dbReference type="EMBL" id="BAABCY010000060">
    <property type="protein sequence ID" value="GAA3571688.1"/>
    <property type="molecule type" value="Genomic_DNA"/>
</dbReference>
<reference evidence="3" key="1">
    <citation type="journal article" date="2019" name="Int. J. Syst. Evol. Microbiol.">
        <title>The Global Catalogue of Microorganisms (GCM) 10K type strain sequencing project: providing services to taxonomists for standard genome sequencing and annotation.</title>
        <authorList>
            <consortium name="The Broad Institute Genomics Platform"/>
            <consortium name="The Broad Institute Genome Sequencing Center for Infectious Disease"/>
            <person name="Wu L."/>
            <person name="Ma J."/>
        </authorList>
    </citation>
    <scope>NUCLEOTIDE SEQUENCE [LARGE SCALE GENOMIC DNA]</scope>
    <source>
        <strain evidence="3">JCM 17111</strain>
    </source>
</reference>